<dbReference type="PANTHER" id="PTHR30570:SF6">
    <property type="entry name" value="PHOSPHATE-BINDING PROTEIN PSTS"/>
    <property type="match status" value="1"/>
</dbReference>
<feature type="chain" id="PRO_5041356782" evidence="2">
    <location>
        <begin position="23"/>
        <end position="309"/>
    </location>
</feature>
<dbReference type="Gene3D" id="3.40.190.10">
    <property type="entry name" value="Periplasmic binding protein-like II"/>
    <property type="match status" value="2"/>
</dbReference>
<feature type="domain" description="PBP" evidence="3">
    <location>
        <begin position="22"/>
        <end position="280"/>
    </location>
</feature>
<name>A0AA48GIS6_9BACT</name>
<keyword evidence="5" id="KW-1185">Reference proteome</keyword>
<organism evidence="4 5">
    <name type="scientific">Mesoterricola silvestris</name>
    <dbReference type="NCBI Taxonomy" id="2927979"/>
    <lineage>
        <taxon>Bacteria</taxon>
        <taxon>Pseudomonadati</taxon>
        <taxon>Acidobacteriota</taxon>
        <taxon>Holophagae</taxon>
        <taxon>Holophagales</taxon>
        <taxon>Holophagaceae</taxon>
        <taxon>Mesoterricola</taxon>
    </lineage>
</organism>
<dbReference type="InterPro" id="IPR050811">
    <property type="entry name" value="Phosphate_ABC_transporter"/>
</dbReference>
<gene>
    <name evidence="4" type="primary">pstS_1</name>
    <name evidence="4" type="ORF">METEAL_12310</name>
</gene>
<sequence>MKCLAFCTLLSMGFLLSARTPAPGDPLLAATPTNMESTFLLWRDAYRLRDTEIQMNVQPMVAAMVARNFIDGTAQLAGMNRDLKPEEVSAFTARWGYPPTRITVGLNALVVMVHKQNPIQKVKVEQLDAAWSTTRLLKWPGDAATWGDLGVTDRAWKARPILRVGRPEGAGLRDDFIHTILKDGKPKADTRHGVDGMEVYRMVLAEPGAMGYGDLSEIYEGVRPLPIVPQGGSAAVAPTAATVADGSYPFVRGIYIYLNKAPGKALNPRITAFMEFVLSQDGQNQVRLNGMVPLPPDLVRGNLRRVATQ</sequence>
<dbReference type="RefSeq" id="WP_316414961.1">
    <property type="nucleotide sequence ID" value="NZ_AP027080.1"/>
</dbReference>
<evidence type="ECO:0000256" key="1">
    <source>
        <dbReference type="ARBA" id="ARBA00022729"/>
    </source>
</evidence>
<reference evidence="5" key="1">
    <citation type="journal article" date="2023" name="Int. J. Syst. Evol. Microbiol.">
        <title>Mesoterricola silvestris gen. nov., sp. nov., Mesoterricola sediminis sp. nov., Geothrix oryzae sp. nov., Geothrix edaphica sp. nov., Geothrix rubra sp. nov., and Geothrix limicola sp. nov., six novel members of Acidobacteriota isolated from soils.</title>
        <authorList>
            <person name="Itoh H."/>
            <person name="Sugisawa Y."/>
            <person name="Mise K."/>
            <person name="Xu Z."/>
            <person name="Kuniyasu M."/>
            <person name="Ushijima N."/>
            <person name="Kawano K."/>
            <person name="Kobayashi E."/>
            <person name="Shiratori Y."/>
            <person name="Masuda Y."/>
            <person name="Senoo K."/>
        </authorList>
    </citation>
    <scope>NUCLEOTIDE SEQUENCE [LARGE SCALE GENOMIC DNA]</scope>
    <source>
        <strain evidence="5">W79</strain>
    </source>
</reference>
<proteinExistence type="predicted"/>
<protein>
    <submittedName>
        <fullName evidence="4">Phosphate ABC transporter substrate-binding protein</fullName>
    </submittedName>
</protein>
<evidence type="ECO:0000313" key="5">
    <source>
        <dbReference type="Proteomes" id="UP001238179"/>
    </source>
</evidence>
<feature type="signal peptide" evidence="2">
    <location>
        <begin position="1"/>
        <end position="22"/>
    </location>
</feature>
<keyword evidence="1 2" id="KW-0732">Signal</keyword>
<evidence type="ECO:0000256" key="2">
    <source>
        <dbReference type="SAM" id="SignalP"/>
    </source>
</evidence>
<dbReference type="AlphaFoldDB" id="A0AA48GIS6"/>
<dbReference type="InterPro" id="IPR024370">
    <property type="entry name" value="PBP_domain"/>
</dbReference>
<dbReference type="Proteomes" id="UP001238179">
    <property type="component" value="Chromosome"/>
</dbReference>
<accession>A0AA48GIS6</accession>
<dbReference type="KEGG" id="msil:METEAL_12310"/>
<dbReference type="EMBL" id="AP027080">
    <property type="protein sequence ID" value="BDU72057.1"/>
    <property type="molecule type" value="Genomic_DNA"/>
</dbReference>
<evidence type="ECO:0000313" key="4">
    <source>
        <dbReference type="EMBL" id="BDU72057.1"/>
    </source>
</evidence>
<dbReference type="SUPFAM" id="SSF53850">
    <property type="entry name" value="Periplasmic binding protein-like II"/>
    <property type="match status" value="1"/>
</dbReference>
<evidence type="ECO:0000259" key="3">
    <source>
        <dbReference type="Pfam" id="PF12849"/>
    </source>
</evidence>
<dbReference type="Pfam" id="PF12849">
    <property type="entry name" value="PBP_like_2"/>
    <property type="match status" value="1"/>
</dbReference>
<dbReference type="PANTHER" id="PTHR30570">
    <property type="entry name" value="PERIPLASMIC PHOSPHATE BINDING COMPONENT OF PHOSPHATE ABC TRANSPORTER"/>
    <property type="match status" value="1"/>
</dbReference>